<feature type="domain" description="PRC-barrel" evidence="1">
    <location>
        <begin position="20"/>
        <end position="90"/>
    </location>
</feature>
<dbReference type="RefSeq" id="WP_354152335.1">
    <property type="nucleotide sequence ID" value="NZ_JBEPMN010000012.1"/>
</dbReference>
<organism evidence="2 3">
    <name type="scientific">Aquamicrobium ahrensii</name>
    <dbReference type="NCBI Taxonomy" id="469551"/>
    <lineage>
        <taxon>Bacteria</taxon>
        <taxon>Pseudomonadati</taxon>
        <taxon>Pseudomonadota</taxon>
        <taxon>Alphaproteobacteria</taxon>
        <taxon>Hyphomicrobiales</taxon>
        <taxon>Phyllobacteriaceae</taxon>
        <taxon>Aquamicrobium</taxon>
    </lineage>
</organism>
<dbReference type="PANTHER" id="PTHR36505:SF1">
    <property type="entry name" value="BLR1072 PROTEIN"/>
    <property type="match status" value="1"/>
</dbReference>
<keyword evidence="3" id="KW-1185">Reference proteome</keyword>
<evidence type="ECO:0000259" key="1">
    <source>
        <dbReference type="Pfam" id="PF05239"/>
    </source>
</evidence>
<dbReference type="SUPFAM" id="SSF50346">
    <property type="entry name" value="PRC-barrel domain"/>
    <property type="match status" value="1"/>
</dbReference>
<evidence type="ECO:0000313" key="3">
    <source>
        <dbReference type="Proteomes" id="UP001549143"/>
    </source>
</evidence>
<sequence>MTHQDPNINETFDLVASDMVIGTNVYDAEGNSVGEVEKLALGKRSGKVAYAVLSFGGFLGIGTDYYPVPWETLTYDESVQGFRVNLTKEQIEGAPRYNPNDDYDWYEGGRTVDDYYGTRPYTL</sequence>
<gene>
    <name evidence="2" type="ORF">ABID44_002820</name>
</gene>
<dbReference type="PANTHER" id="PTHR36505">
    <property type="entry name" value="BLR1072 PROTEIN"/>
    <property type="match status" value="1"/>
</dbReference>
<dbReference type="Proteomes" id="UP001549143">
    <property type="component" value="Unassembled WGS sequence"/>
</dbReference>
<dbReference type="InterPro" id="IPR027275">
    <property type="entry name" value="PRC-brl_dom"/>
</dbReference>
<dbReference type="InterPro" id="IPR011033">
    <property type="entry name" value="PRC_barrel-like_sf"/>
</dbReference>
<accession>A0ABV2KN34</accession>
<name>A0ABV2KN34_9HYPH</name>
<evidence type="ECO:0000313" key="2">
    <source>
        <dbReference type="EMBL" id="MET3662482.1"/>
    </source>
</evidence>
<reference evidence="2 3" key="1">
    <citation type="submission" date="2024-06" db="EMBL/GenBank/DDBJ databases">
        <title>Genomic Encyclopedia of Type Strains, Phase IV (KMG-IV): sequencing the most valuable type-strain genomes for metagenomic binning, comparative biology and taxonomic classification.</title>
        <authorList>
            <person name="Goeker M."/>
        </authorList>
    </citation>
    <scope>NUCLEOTIDE SEQUENCE [LARGE SCALE GENOMIC DNA]</scope>
    <source>
        <strain evidence="2 3">DSM 19730</strain>
    </source>
</reference>
<dbReference type="Pfam" id="PF05239">
    <property type="entry name" value="PRC"/>
    <property type="match status" value="1"/>
</dbReference>
<dbReference type="Gene3D" id="2.30.30.240">
    <property type="entry name" value="PRC-barrel domain"/>
    <property type="match status" value="1"/>
</dbReference>
<proteinExistence type="predicted"/>
<comment type="caution">
    <text evidence="2">The sequence shown here is derived from an EMBL/GenBank/DDBJ whole genome shotgun (WGS) entry which is preliminary data.</text>
</comment>
<dbReference type="EMBL" id="JBEPMN010000012">
    <property type="protein sequence ID" value="MET3662482.1"/>
    <property type="molecule type" value="Genomic_DNA"/>
</dbReference>
<protein>
    <recommendedName>
        <fullName evidence="1">PRC-barrel domain-containing protein</fullName>
    </recommendedName>
</protein>